<proteinExistence type="predicted"/>
<evidence type="ECO:0000313" key="3">
    <source>
        <dbReference type="Proteomes" id="UP001189429"/>
    </source>
</evidence>
<accession>A0ABN9X399</accession>
<dbReference type="Proteomes" id="UP001189429">
    <property type="component" value="Unassembled WGS sequence"/>
</dbReference>
<sequence>MHSSNSEEAHDFNEEKSSLEMQLRDTVARLEDTQLSRKVYEHVLARMQKEQAILKQKMLKMEEHLGRKSQEVVQKRNEVERSKKDRVVKQNQLEAFEVDMDEERKAFTEARE</sequence>
<protein>
    <submittedName>
        <fullName evidence="2">Uncharacterized protein</fullName>
    </submittedName>
</protein>
<comment type="caution">
    <text evidence="2">The sequence shown here is derived from an EMBL/GenBank/DDBJ whole genome shotgun (WGS) entry which is preliminary data.</text>
</comment>
<feature type="region of interest" description="Disordered" evidence="1">
    <location>
        <begin position="66"/>
        <end position="86"/>
    </location>
</feature>
<organism evidence="2 3">
    <name type="scientific">Prorocentrum cordatum</name>
    <dbReference type="NCBI Taxonomy" id="2364126"/>
    <lineage>
        <taxon>Eukaryota</taxon>
        <taxon>Sar</taxon>
        <taxon>Alveolata</taxon>
        <taxon>Dinophyceae</taxon>
        <taxon>Prorocentrales</taxon>
        <taxon>Prorocentraceae</taxon>
        <taxon>Prorocentrum</taxon>
    </lineage>
</organism>
<name>A0ABN9X399_9DINO</name>
<keyword evidence="3" id="KW-1185">Reference proteome</keyword>
<feature type="non-terminal residue" evidence="2">
    <location>
        <position position="112"/>
    </location>
</feature>
<reference evidence="2" key="1">
    <citation type="submission" date="2023-10" db="EMBL/GenBank/DDBJ databases">
        <authorList>
            <person name="Chen Y."/>
            <person name="Shah S."/>
            <person name="Dougan E. K."/>
            <person name="Thang M."/>
            <person name="Chan C."/>
        </authorList>
    </citation>
    <scope>NUCLEOTIDE SEQUENCE [LARGE SCALE GENOMIC DNA]</scope>
</reference>
<evidence type="ECO:0000313" key="2">
    <source>
        <dbReference type="EMBL" id="CAK0893790.1"/>
    </source>
</evidence>
<dbReference type="EMBL" id="CAUYUJ010019807">
    <property type="protein sequence ID" value="CAK0893790.1"/>
    <property type="molecule type" value="Genomic_DNA"/>
</dbReference>
<evidence type="ECO:0000256" key="1">
    <source>
        <dbReference type="SAM" id="MobiDB-lite"/>
    </source>
</evidence>
<gene>
    <name evidence="2" type="ORF">PCOR1329_LOCUS73031</name>
</gene>
<feature type="region of interest" description="Disordered" evidence="1">
    <location>
        <begin position="1"/>
        <end position="21"/>
    </location>
</feature>